<dbReference type="CDD" id="cd00303">
    <property type="entry name" value="retropepsin_like"/>
    <property type="match status" value="1"/>
</dbReference>
<accession>A0A8H8P790</accession>
<gene>
    <name evidence="2" type="ORF">RhiXN_07095</name>
    <name evidence="1" type="ORF">RhiXN_10436</name>
</gene>
<sequence length="208" mass="23256">MHSYPVEPIRTLIDSRATLNFISPSIVKKFKVPKTLLKNPQVTRMLDGTISQTGCIWHQVQLAILANGQSHSIPSWHQGTIAFPEQVQIESEEADKNPLDGLPPHYHKFSRVFGEEEFKAFPPQREYDIAIDLIPNAKLSPRPIYGMTDAKSKTLKLHIDEELAMGKIRPSTSPTGGPVMFVKKVDEQSHGKTTTCQNLYQIGSLLGL</sequence>
<dbReference type="InterPro" id="IPR032567">
    <property type="entry name" value="RTL1-rel"/>
</dbReference>
<evidence type="ECO:0000313" key="2">
    <source>
        <dbReference type="EMBL" id="QRW25146.1"/>
    </source>
</evidence>
<organism evidence="2 3">
    <name type="scientific">Rhizoctonia solani</name>
    <dbReference type="NCBI Taxonomy" id="456999"/>
    <lineage>
        <taxon>Eukaryota</taxon>
        <taxon>Fungi</taxon>
        <taxon>Dikarya</taxon>
        <taxon>Basidiomycota</taxon>
        <taxon>Agaricomycotina</taxon>
        <taxon>Agaricomycetes</taxon>
        <taxon>Cantharellales</taxon>
        <taxon>Ceratobasidiaceae</taxon>
        <taxon>Rhizoctonia</taxon>
    </lineage>
</organism>
<dbReference type="EMBL" id="CP059670">
    <property type="protein sequence ID" value="QRW25146.1"/>
    <property type="molecule type" value="Genomic_DNA"/>
</dbReference>
<evidence type="ECO:0000313" key="1">
    <source>
        <dbReference type="EMBL" id="QRW24112.1"/>
    </source>
</evidence>
<dbReference type="InterPro" id="IPR043502">
    <property type="entry name" value="DNA/RNA_pol_sf"/>
</dbReference>
<proteinExistence type="predicted"/>
<name>A0A8H8P790_9AGAM</name>
<protein>
    <recommendedName>
        <fullName evidence="4">Peptidase A2 domain-containing protein</fullName>
    </recommendedName>
</protein>
<dbReference type="PANTHER" id="PTHR15503">
    <property type="entry name" value="LDOC1 RELATED"/>
    <property type="match status" value="1"/>
</dbReference>
<dbReference type="Proteomes" id="UP000650533">
    <property type="component" value="Chromosome 13"/>
</dbReference>
<dbReference type="Gene3D" id="3.10.10.10">
    <property type="entry name" value="HIV Type 1 Reverse Transcriptase, subunit A, domain 1"/>
    <property type="match status" value="1"/>
</dbReference>
<dbReference type="SUPFAM" id="SSF56672">
    <property type="entry name" value="DNA/RNA polymerases"/>
    <property type="match status" value="1"/>
</dbReference>
<dbReference type="AlphaFoldDB" id="A0A8H8P790"/>
<dbReference type="EMBL" id="CP059668">
    <property type="protein sequence ID" value="QRW24112.1"/>
    <property type="molecule type" value="Genomic_DNA"/>
</dbReference>
<dbReference type="Proteomes" id="UP000650533">
    <property type="component" value="Chromosome 11"/>
</dbReference>
<evidence type="ECO:0000313" key="3">
    <source>
        <dbReference type="Proteomes" id="UP000650533"/>
    </source>
</evidence>
<dbReference type="PANTHER" id="PTHR15503:SF30">
    <property type="entry name" value="RETROTRANSPOSON GAG-LIKE PROTEIN 6"/>
    <property type="match status" value="1"/>
</dbReference>
<dbReference type="GeneID" id="67029374"/>
<dbReference type="KEGG" id="rsx:RhiXN_07095"/>
<evidence type="ECO:0008006" key="4">
    <source>
        <dbReference type="Google" id="ProtNLM"/>
    </source>
</evidence>
<reference evidence="2" key="1">
    <citation type="submission" date="2020-05" db="EMBL/GenBank/DDBJ databases">
        <title>Evolutionary and genomic comparisons of hybrid uninucleate and nonhybrid Rhizoctonia fungi.</title>
        <authorList>
            <person name="Li C."/>
            <person name="Chen X."/>
        </authorList>
    </citation>
    <scope>NUCLEOTIDE SEQUENCE</scope>
    <source>
        <strain evidence="2">AG-1 IA</strain>
    </source>
</reference>
<dbReference type="RefSeq" id="XP_043185383.1">
    <property type="nucleotide sequence ID" value="XM_043326911.1"/>
</dbReference>